<evidence type="ECO:0000313" key="2">
    <source>
        <dbReference type="Proteomes" id="UP000006591"/>
    </source>
</evidence>
<accession>A0A0E0G615</accession>
<sequence>MIHLAQAQVGLAEGPALIPNDTSAPEVHTVAARLQLDYLAPYCVFASGKMIEAIDEYSAEDPLQPWLERGLLKSAGGDLRPDDDLYKKGLRYLKTKSGTSAFMDFTARQFHSPKSVVQSNKCKTSPLMNMGHFANPK</sequence>
<dbReference type="Gramene" id="ONIVA02G16630.1">
    <property type="protein sequence ID" value="ONIVA02G16630.1"/>
    <property type="gene ID" value="ONIVA02G16630"/>
</dbReference>
<dbReference type="HOGENOM" id="CLU_1868408_0_0_1"/>
<evidence type="ECO:0000313" key="1">
    <source>
        <dbReference type="EnsemblPlants" id="ONIVA02G16630.1"/>
    </source>
</evidence>
<dbReference type="EnsemblPlants" id="ONIVA02G16630.1">
    <property type="protein sequence ID" value="ONIVA02G16630.1"/>
    <property type="gene ID" value="ONIVA02G16630"/>
</dbReference>
<reference evidence="1" key="1">
    <citation type="submission" date="2015-04" db="UniProtKB">
        <authorList>
            <consortium name="EnsemblPlants"/>
        </authorList>
    </citation>
    <scope>IDENTIFICATION</scope>
    <source>
        <strain evidence="1">SL10</strain>
    </source>
</reference>
<dbReference type="OMA" id="MGHFANP"/>
<organism evidence="1">
    <name type="scientific">Oryza nivara</name>
    <name type="common">Indian wild rice</name>
    <name type="synonym">Oryza sativa f. spontanea</name>
    <dbReference type="NCBI Taxonomy" id="4536"/>
    <lineage>
        <taxon>Eukaryota</taxon>
        <taxon>Viridiplantae</taxon>
        <taxon>Streptophyta</taxon>
        <taxon>Embryophyta</taxon>
        <taxon>Tracheophyta</taxon>
        <taxon>Spermatophyta</taxon>
        <taxon>Magnoliopsida</taxon>
        <taxon>Liliopsida</taxon>
        <taxon>Poales</taxon>
        <taxon>Poaceae</taxon>
        <taxon>BOP clade</taxon>
        <taxon>Oryzoideae</taxon>
        <taxon>Oryzeae</taxon>
        <taxon>Oryzinae</taxon>
        <taxon>Oryza</taxon>
    </lineage>
</organism>
<dbReference type="Proteomes" id="UP000006591">
    <property type="component" value="Chromosome 2"/>
</dbReference>
<reference evidence="1" key="2">
    <citation type="submission" date="2018-04" db="EMBL/GenBank/DDBJ databases">
        <title>OnivRS2 (Oryza nivara Reference Sequence Version 2).</title>
        <authorList>
            <person name="Zhang J."/>
            <person name="Kudrna D."/>
            <person name="Lee S."/>
            <person name="Talag J."/>
            <person name="Rajasekar S."/>
            <person name="Welchert J."/>
            <person name="Hsing Y.-I."/>
            <person name="Wing R.A."/>
        </authorList>
    </citation>
    <scope>NUCLEOTIDE SEQUENCE [LARGE SCALE GENOMIC DNA]</scope>
    <source>
        <strain evidence="1">SL10</strain>
    </source>
</reference>
<dbReference type="AlphaFoldDB" id="A0A0E0G615"/>
<name>A0A0E0G615_ORYNI</name>
<keyword evidence="2" id="KW-1185">Reference proteome</keyword>
<protein>
    <submittedName>
        <fullName evidence="1">Uncharacterized protein</fullName>
    </submittedName>
</protein>
<proteinExistence type="predicted"/>